<dbReference type="EMBL" id="JAWLKE010000004">
    <property type="protein sequence ID" value="MDV6231121.1"/>
    <property type="molecule type" value="Genomic_DNA"/>
</dbReference>
<dbReference type="InterPro" id="IPR000801">
    <property type="entry name" value="Esterase-like"/>
</dbReference>
<organism evidence="1 2">
    <name type="scientific">Rhodococcus cercidiphylli</name>
    <dbReference type="NCBI Taxonomy" id="489916"/>
    <lineage>
        <taxon>Bacteria</taxon>
        <taxon>Bacillati</taxon>
        <taxon>Actinomycetota</taxon>
        <taxon>Actinomycetes</taxon>
        <taxon>Mycobacteriales</taxon>
        <taxon>Nocardiaceae</taxon>
        <taxon>Rhodococcus</taxon>
    </lineage>
</organism>
<evidence type="ECO:0000313" key="2">
    <source>
        <dbReference type="Proteomes" id="UP001185899"/>
    </source>
</evidence>
<protein>
    <submittedName>
        <fullName evidence="1">Alpha/beta hydrolase family protein</fullName>
    </submittedName>
</protein>
<keyword evidence="1" id="KW-0378">Hydrolase</keyword>
<dbReference type="PANTHER" id="PTHR48098:SF1">
    <property type="entry name" value="DIACYLGLYCEROL ACYLTRANSFERASE_MYCOLYLTRANSFERASE AG85A"/>
    <property type="match status" value="1"/>
</dbReference>
<reference evidence="1 2" key="1">
    <citation type="submission" date="2023-10" db="EMBL/GenBank/DDBJ databases">
        <title>Development of a sustainable strategy for remediation of hydrocarbon-contaminated territories based on the waste exchange concept.</title>
        <authorList>
            <person name="Krivoruchko A."/>
        </authorList>
    </citation>
    <scope>NUCLEOTIDE SEQUENCE [LARGE SCALE GENOMIC DNA]</scope>
    <source>
        <strain evidence="1 2">IEGM 1322</strain>
    </source>
</reference>
<evidence type="ECO:0000313" key="1">
    <source>
        <dbReference type="EMBL" id="MDV6231121.1"/>
    </source>
</evidence>
<dbReference type="Gene3D" id="3.40.50.1820">
    <property type="entry name" value="alpha/beta hydrolase"/>
    <property type="match status" value="1"/>
</dbReference>
<dbReference type="InterPro" id="IPR029058">
    <property type="entry name" value="AB_hydrolase_fold"/>
</dbReference>
<proteinExistence type="predicted"/>
<dbReference type="GO" id="GO:0016787">
    <property type="term" value="F:hydrolase activity"/>
    <property type="evidence" value="ECO:0007669"/>
    <property type="project" value="UniProtKB-KW"/>
</dbReference>
<gene>
    <name evidence="1" type="ORF">R3P95_11220</name>
</gene>
<dbReference type="RefSeq" id="WP_317548398.1">
    <property type="nucleotide sequence ID" value="NZ_JAWLKE010000004.1"/>
</dbReference>
<name>A0ABU4AY33_9NOCA</name>
<dbReference type="Pfam" id="PF00756">
    <property type="entry name" value="Esterase"/>
    <property type="match status" value="1"/>
</dbReference>
<dbReference type="InterPro" id="IPR050583">
    <property type="entry name" value="Mycobacterial_A85_antigen"/>
</dbReference>
<sequence>MLSRFRLREATVSALGVVVTVVTVVVLVSSSAAVASAETESSIVAVDGAGARRDVVQVHSAAMDRDITIDVFRAEVRGAPTLYLLNGAAGGDGGSSWFDQTDVAGFFGDKNVNVVVPRGGAASYYTDWLNDDPVLGRNKWSTFLGLELPPLMNELLGGNGINSVAGISMAGTSVLQLVIAHPSVYRSVASFSGCARTSDPVGAMYVRSVVEARGGGSTANMWGPPGSDGWAANDPYVHAEGLRGTAVYISSGTGAPGAFDVPGGPGIGSDYGKLAQQLAVGAVIEATTDNCSRQMQQRLQELDIAATYNFRPTGTHSWAYWEQDLHDAWSVIAPSMGLPTGTR</sequence>
<dbReference type="PANTHER" id="PTHR48098">
    <property type="entry name" value="ENTEROCHELIN ESTERASE-RELATED"/>
    <property type="match status" value="1"/>
</dbReference>
<dbReference type="SUPFAM" id="SSF53474">
    <property type="entry name" value="alpha/beta-Hydrolases"/>
    <property type="match status" value="1"/>
</dbReference>
<accession>A0ABU4AY33</accession>
<dbReference type="Proteomes" id="UP001185899">
    <property type="component" value="Unassembled WGS sequence"/>
</dbReference>
<keyword evidence="2" id="KW-1185">Reference proteome</keyword>
<comment type="caution">
    <text evidence="1">The sequence shown here is derived from an EMBL/GenBank/DDBJ whole genome shotgun (WGS) entry which is preliminary data.</text>
</comment>